<dbReference type="GO" id="GO:0019239">
    <property type="term" value="F:deaminase activity"/>
    <property type="evidence" value="ECO:0007669"/>
    <property type="project" value="UniProtKB-ARBA"/>
</dbReference>
<protein>
    <submittedName>
        <fullName evidence="7">Amidohydrolase</fullName>
    </submittedName>
</protein>
<evidence type="ECO:0000256" key="5">
    <source>
        <dbReference type="SAM" id="SignalP"/>
    </source>
</evidence>
<feature type="signal peptide" evidence="5">
    <location>
        <begin position="1"/>
        <end position="19"/>
    </location>
</feature>
<evidence type="ECO:0000256" key="4">
    <source>
        <dbReference type="ARBA" id="ARBA00022833"/>
    </source>
</evidence>
<dbReference type="FunFam" id="3.20.20.140:FF:000014">
    <property type="entry name" value="5-methylthioadenosine/S-adenosylhomocysteine deaminase"/>
    <property type="match status" value="1"/>
</dbReference>
<evidence type="ECO:0000256" key="1">
    <source>
        <dbReference type="ARBA" id="ARBA00006745"/>
    </source>
</evidence>
<dbReference type="GO" id="GO:0016814">
    <property type="term" value="F:hydrolase activity, acting on carbon-nitrogen (but not peptide) bonds, in cyclic amidines"/>
    <property type="evidence" value="ECO:0007669"/>
    <property type="project" value="UniProtKB-ARBA"/>
</dbReference>
<name>A0A2Z4XYC9_9GAMM</name>
<organism evidence="7 9">
    <name type="scientific">Francisella adeliensis</name>
    <dbReference type="NCBI Taxonomy" id="2007306"/>
    <lineage>
        <taxon>Bacteria</taxon>
        <taxon>Pseudomonadati</taxon>
        <taxon>Pseudomonadota</taxon>
        <taxon>Gammaproteobacteria</taxon>
        <taxon>Thiotrichales</taxon>
        <taxon>Francisellaceae</taxon>
        <taxon>Francisella</taxon>
    </lineage>
</organism>
<sequence length="464" mass="51298">MKKITIFTICILSFFKCFADAKVKASIIIKNGLILTMDKDYKIINDGVVVISGTKIVAVGNKNLINKYKAEQTIDAQNGIVMPGMINAHTHAGMSLFRSAGDDVADRLTKYLFPLEAKLVTPKLVYDATLNSAIEMVKGGVTTMVDMYYFEDYAAKAVKTIGMRGVMGETIMGNPTPDSKKPYGGIEYANKFLIPKYKNDHLITPAYAPHAPYTNDTKHLREVEKLSKQQDVPITIHLSETKAELEKYKKEYNKTPVEYLESIGLLSNRLIAAHCIFVTDKDIQIMKENGVGVSHNPIANSKSAKGIAPVLEMDKENIKLGLGTDGPMSSNSLDIINQMSYVTTLQKLKHSDRTIMPAKDVVEMATIGGAKAIHMDDKVGSLEKGKLADIAIIETKSANMNPIYDPYSVLVYSAYPLNVDTVIINGKLIVKNKKLLTFSESQNQKTVESYSKKVKKILDKLDNK</sequence>
<comment type="similarity">
    <text evidence="1">Belongs to the metallo-dependent hydrolases superfamily. ATZ/TRZ family.</text>
</comment>
<dbReference type="KEGG" id="fad:CDH04_04705"/>
<dbReference type="AlphaFoldDB" id="A0A2Z4XYC9"/>
<keyword evidence="2" id="KW-0479">Metal-binding</keyword>
<evidence type="ECO:0000256" key="2">
    <source>
        <dbReference type="ARBA" id="ARBA00022723"/>
    </source>
</evidence>
<dbReference type="Proteomes" id="UP000251120">
    <property type="component" value="Chromosome"/>
</dbReference>
<accession>A0A2Z4XYC9</accession>
<feature type="chain" id="PRO_5016366028" evidence="5">
    <location>
        <begin position="20"/>
        <end position="464"/>
    </location>
</feature>
<evidence type="ECO:0000313" key="9">
    <source>
        <dbReference type="Proteomes" id="UP000251120"/>
    </source>
</evidence>
<dbReference type="InterPro" id="IPR032466">
    <property type="entry name" value="Metal_Hydrolase"/>
</dbReference>
<keyword evidence="5" id="KW-0732">Signal</keyword>
<dbReference type="RefSeq" id="WP_112869928.1">
    <property type="nucleotide sequence ID" value="NZ_CP021781.1"/>
</dbReference>
<dbReference type="InterPro" id="IPR050287">
    <property type="entry name" value="MTA/SAH_deaminase"/>
</dbReference>
<gene>
    <name evidence="7" type="ORF">CDH04_04705</name>
    <name evidence="8" type="ORF">FZC43_04710</name>
</gene>
<dbReference type="SUPFAM" id="SSF51338">
    <property type="entry name" value="Composite domain of metallo-dependent hydrolases"/>
    <property type="match status" value="1"/>
</dbReference>
<dbReference type="OrthoDB" id="9807210at2"/>
<keyword evidence="4" id="KW-0862">Zinc</keyword>
<evidence type="ECO:0000259" key="6">
    <source>
        <dbReference type="Pfam" id="PF01979"/>
    </source>
</evidence>
<reference evidence="7 9" key="1">
    <citation type="submission" date="2017-06" db="EMBL/GenBank/DDBJ databases">
        <title>Complete genome of Francisella adeliensis.</title>
        <authorList>
            <person name="Vallesi A."/>
            <person name="Sjodin A."/>
        </authorList>
    </citation>
    <scope>NUCLEOTIDE SEQUENCE [LARGE SCALE GENOMIC DNA]</scope>
    <source>
        <strain evidence="7 9">FDC440</strain>
    </source>
</reference>
<evidence type="ECO:0000313" key="8">
    <source>
        <dbReference type="EMBL" id="QIW11989.1"/>
    </source>
</evidence>
<dbReference type="Gene3D" id="2.30.40.10">
    <property type="entry name" value="Urease, subunit C, domain 1"/>
    <property type="match status" value="1"/>
</dbReference>
<evidence type="ECO:0000256" key="3">
    <source>
        <dbReference type="ARBA" id="ARBA00022801"/>
    </source>
</evidence>
<dbReference type="EMBL" id="CP043424">
    <property type="protein sequence ID" value="QIW11989.1"/>
    <property type="molecule type" value="Genomic_DNA"/>
</dbReference>
<reference evidence="8 10" key="2">
    <citation type="submission" date="2019-08" db="EMBL/GenBank/DDBJ databases">
        <title>Complete genome sequences of Francisella adeliensis (FSC1325 and FSC1326).</title>
        <authorList>
            <person name="Ohrman C."/>
            <person name="Uneklint I."/>
            <person name="Vallesi A."/>
            <person name="Karlsson L."/>
            <person name="Sjodin A."/>
        </authorList>
    </citation>
    <scope>NUCLEOTIDE SEQUENCE [LARGE SCALE GENOMIC DNA]</scope>
    <source>
        <strain evidence="8 10">FSC1325</strain>
    </source>
</reference>
<proteinExistence type="inferred from homology"/>
<dbReference type="PANTHER" id="PTHR43794">
    <property type="entry name" value="AMINOHYDROLASE SSNA-RELATED"/>
    <property type="match status" value="1"/>
</dbReference>
<dbReference type="Gene3D" id="3.20.20.140">
    <property type="entry name" value="Metal-dependent hydrolases"/>
    <property type="match status" value="1"/>
</dbReference>
<evidence type="ECO:0000313" key="7">
    <source>
        <dbReference type="EMBL" id="AXA33754.1"/>
    </source>
</evidence>
<dbReference type="EMBL" id="CP021781">
    <property type="protein sequence ID" value="AXA33754.1"/>
    <property type="molecule type" value="Genomic_DNA"/>
</dbReference>
<evidence type="ECO:0000313" key="10">
    <source>
        <dbReference type="Proteomes" id="UP000681131"/>
    </source>
</evidence>
<dbReference type="CDD" id="cd01298">
    <property type="entry name" value="ATZ_TRZ_like"/>
    <property type="match status" value="1"/>
</dbReference>
<dbReference type="InterPro" id="IPR011059">
    <property type="entry name" value="Metal-dep_hydrolase_composite"/>
</dbReference>
<feature type="domain" description="Amidohydrolase-related" evidence="6">
    <location>
        <begin position="80"/>
        <end position="428"/>
    </location>
</feature>
<dbReference type="SUPFAM" id="SSF51556">
    <property type="entry name" value="Metallo-dependent hydrolases"/>
    <property type="match status" value="1"/>
</dbReference>
<dbReference type="GO" id="GO:0046872">
    <property type="term" value="F:metal ion binding"/>
    <property type="evidence" value="ECO:0007669"/>
    <property type="project" value="UniProtKB-KW"/>
</dbReference>
<dbReference type="Proteomes" id="UP000681131">
    <property type="component" value="Chromosome"/>
</dbReference>
<dbReference type="Pfam" id="PF01979">
    <property type="entry name" value="Amidohydro_1"/>
    <property type="match status" value="1"/>
</dbReference>
<dbReference type="PANTHER" id="PTHR43794:SF11">
    <property type="entry name" value="AMIDOHYDROLASE-RELATED DOMAIN-CONTAINING PROTEIN"/>
    <property type="match status" value="1"/>
</dbReference>
<keyword evidence="10" id="KW-1185">Reference proteome</keyword>
<keyword evidence="3 7" id="KW-0378">Hydrolase</keyword>
<dbReference type="InterPro" id="IPR006680">
    <property type="entry name" value="Amidohydro-rel"/>
</dbReference>